<keyword evidence="2" id="KW-1185">Reference proteome</keyword>
<comment type="caution">
    <text evidence="1">The sequence shown here is derived from an EMBL/GenBank/DDBJ whole genome shotgun (WGS) entry which is preliminary data.</text>
</comment>
<dbReference type="EMBL" id="JACHHF010000006">
    <property type="protein sequence ID" value="MBB5176224.1"/>
    <property type="molecule type" value="Genomic_DNA"/>
</dbReference>
<evidence type="ECO:0000313" key="1">
    <source>
        <dbReference type="EMBL" id="MBB5176224.1"/>
    </source>
</evidence>
<gene>
    <name evidence="1" type="ORF">HNQ45_001111</name>
</gene>
<dbReference type="Proteomes" id="UP000579136">
    <property type="component" value="Unassembled WGS sequence"/>
</dbReference>
<protein>
    <submittedName>
        <fullName evidence="1">Uncharacterized protein</fullName>
    </submittedName>
</protein>
<evidence type="ECO:0000313" key="2">
    <source>
        <dbReference type="Proteomes" id="UP000579136"/>
    </source>
</evidence>
<dbReference type="AlphaFoldDB" id="A0A9Q2CZ72"/>
<proteinExistence type="predicted"/>
<accession>A0A9Q2CZ72</accession>
<dbReference type="RefSeq" id="WP_183674319.1">
    <property type="nucleotide sequence ID" value="NZ_CBCRYX010000005.1"/>
</dbReference>
<organism evidence="1 2">
    <name type="scientific">Nosocomiicoccus ampullae</name>
    <dbReference type="NCBI Taxonomy" id="489910"/>
    <lineage>
        <taxon>Bacteria</taxon>
        <taxon>Bacillati</taxon>
        <taxon>Bacillota</taxon>
        <taxon>Bacilli</taxon>
        <taxon>Bacillales</taxon>
        <taxon>Staphylococcaceae</taxon>
        <taxon>Nosocomiicoccus</taxon>
    </lineage>
</organism>
<sequence length="282" mass="32962">MIFSRDSIFPYPVMTNDGTSYKNNLFEFEIEDLFDTETEYTFKIKYELGSSFLKEKLKEGYAELVFVINSQDSYFKKLDYDEETVTIPKSRLTLLSRTKIQLQIRALNTLYFANNNDLHNFYNDYKTDIVVQRNSILGYSNIEEFKGSQTNPFTLFETAVNSNQEELFKADIRENIIVLSFKDSKYLLNQYSSELKNMFIYTGLSRALVEFLNYNAHGDEAIDLYELNDTNSALDSKLYELMLNKGITELSYSNIDYVISKISYKIIESFVDSIERLSSHED</sequence>
<reference evidence="1 2" key="1">
    <citation type="submission" date="2020-08" db="EMBL/GenBank/DDBJ databases">
        <title>Genomic Encyclopedia of Type Strains, Phase IV (KMG-IV): sequencing the most valuable type-strain genomes for metagenomic binning, comparative biology and taxonomic classification.</title>
        <authorList>
            <person name="Goeker M."/>
        </authorList>
    </citation>
    <scope>NUCLEOTIDE SEQUENCE [LARGE SCALE GENOMIC DNA]</scope>
    <source>
        <strain evidence="1 2">DSM 19163</strain>
    </source>
</reference>
<name>A0A9Q2CZ72_9STAP</name>